<evidence type="ECO:0000313" key="8">
    <source>
        <dbReference type="EMBL" id="CAD8367891.1"/>
    </source>
</evidence>
<dbReference type="GO" id="GO:0005085">
    <property type="term" value="F:guanyl-nucleotide exchange factor activity"/>
    <property type="evidence" value="ECO:0007669"/>
    <property type="project" value="TreeGrafter"/>
</dbReference>
<keyword evidence="4" id="KW-0963">Cytoplasm</keyword>
<dbReference type="PANTHER" id="PTHR13342">
    <property type="entry name" value="RAGULATOR COMPLEX PROTEIN LAMTOR5"/>
    <property type="match status" value="1"/>
</dbReference>
<accession>A0A7S0ALP1</accession>
<dbReference type="PANTHER" id="PTHR13342:SF2">
    <property type="entry name" value="RAGULATOR COMPLEX PROTEIN LAMTOR5"/>
    <property type="match status" value="1"/>
</dbReference>
<evidence type="ECO:0000256" key="5">
    <source>
        <dbReference type="ARBA" id="ARBA00023228"/>
    </source>
</evidence>
<proteinExistence type="inferred from homology"/>
<dbReference type="EMBL" id="HBEG01030470">
    <property type="protein sequence ID" value="CAD8367891.1"/>
    <property type="molecule type" value="Transcribed_RNA"/>
</dbReference>
<keyword evidence="5" id="KW-0458">Lysosome</keyword>
<protein>
    <recommendedName>
        <fullName evidence="6">Late endosomal/lysosomal adaptor and MAPK and MTOR activator 5</fullName>
    </recommendedName>
</protein>
<name>A0A7S0ALP1_9DINO</name>
<comment type="similarity">
    <text evidence="3">Belongs to the LAMTOR5 family.</text>
</comment>
<dbReference type="GO" id="GO:1904263">
    <property type="term" value="P:positive regulation of TORC1 signaling"/>
    <property type="evidence" value="ECO:0007669"/>
    <property type="project" value="TreeGrafter"/>
</dbReference>
<evidence type="ECO:0000256" key="1">
    <source>
        <dbReference type="ARBA" id="ARBA00004371"/>
    </source>
</evidence>
<evidence type="ECO:0000256" key="4">
    <source>
        <dbReference type="ARBA" id="ARBA00022490"/>
    </source>
</evidence>
<reference evidence="8" key="1">
    <citation type="submission" date="2021-01" db="EMBL/GenBank/DDBJ databases">
        <authorList>
            <person name="Corre E."/>
            <person name="Pelletier E."/>
            <person name="Niang G."/>
            <person name="Scheremetjew M."/>
            <person name="Finn R."/>
            <person name="Kale V."/>
            <person name="Holt S."/>
            <person name="Cochrane G."/>
            <person name="Meng A."/>
            <person name="Brown T."/>
            <person name="Cohen L."/>
        </authorList>
    </citation>
    <scope>NUCLEOTIDE SEQUENCE</scope>
    <source>
        <strain evidence="8">Pbaha01</strain>
    </source>
</reference>
<dbReference type="GO" id="GO:0005764">
    <property type="term" value="C:lysosome"/>
    <property type="evidence" value="ECO:0007669"/>
    <property type="project" value="UniProtKB-SubCell"/>
</dbReference>
<dbReference type="Pfam" id="PF16672">
    <property type="entry name" value="LAMTOR5"/>
    <property type="match status" value="1"/>
</dbReference>
<feature type="region of interest" description="Disordered" evidence="7">
    <location>
        <begin position="1"/>
        <end position="24"/>
    </location>
</feature>
<gene>
    <name evidence="8" type="ORF">PBAH0796_LOCUS18604</name>
</gene>
<dbReference type="Gene3D" id="3.30.450.30">
    <property type="entry name" value="Dynein light chain 2a, cytoplasmic"/>
    <property type="match status" value="1"/>
</dbReference>
<evidence type="ECO:0000256" key="2">
    <source>
        <dbReference type="ARBA" id="ARBA00004496"/>
    </source>
</evidence>
<evidence type="ECO:0000256" key="7">
    <source>
        <dbReference type="SAM" id="MobiDB-lite"/>
    </source>
</evidence>
<evidence type="ECO:0000256" key="3">
    <source>
        <dbReference type="ARBA" id="ARBA00007795"/>
    </source>
</evidence>
<dbReference type="InterPro" id="IPR024135">
    <property type="entry name" value="LAMTOR5"/>
</dbReference>
<sequence length="112" mass="12104">MKAFQPPSRQAQQQEPQQNAQPHPVAEVLDSLLVDGAKGIMCLDSQGFVIGSRGDLLPQRASHIARVAQCSAQLQPDAKQAPMITIETNKRTLTISSKEDVVVAMSRDASQP</sequence>
<evidence type="ECO:0000256" key="6">
    <source>
        <dbReference type="ARBA" id="ARBA00032692"/>
    </source>
</evidence>
<dbReference type="AlphaFoldDB" id="A0A7S0ALP1"/>
<dbReference type="GO" id="GO:0071230">
    <property type="term" value="P:cellular response to amino acid stimulus"/>
    <property type="evidence" value="ECO:0007669"/>
    <property type="project" value="TreeGrafter"/>
</dbReference>
<organism evidence="8">
    <name type="scientific">Pyrodinium bahamense</name>
    <dbReference type="NCBI Taxonomy" id="73915"/>
    <lineage>
        <taxon>Eukaryota</taxon>
        <taxon>Sar</taxon>
        <taxon>Alveolata</taxon>
        <taxon>Dinophyceae</taxon>
        <taxon>Gonyaulacales</taxon>
        <taxon>Pyrocystaceae</taxon>
        <taxon>Pyrodinium</taxon>
    </lineage>
</organism>
<dbReference type="GO" id="GO:0071986">
    <property type="term" value="C:Ragulator complex"/>
    <property type="evidence" value="ECO:0007669"/>
    <property type="project" value="InterPro"/>
</dbReference>
<comment type="subcellular location">
    <subcellularLocation>
        <location evidence="2">Cytoplasm</location>
    </subcellularLocation>
    <subcellularLocation>
        <location evidence="1">Lysosome</location>
    </subcellularLocation>
</comment>